<dbReference type="EMBL" id="MU003492">
    <property type="protein sequence ID" value="KAF2478269.1"/>
    <property type="molecule type" value="Genomic_DNA"/>
</dbReference>
<sequence>MANSHDNDVEKRAIIHDPTTKKDFGVYRWYRNDLLYYEKALVLRILTANGLISDLPQENLKRALYPTPNPFVESKSAKRANNLELRFVSSVARLDGTLIEESQRHFSRGDYVHLEDPKLGIATQGLDTELAELLFLCSKVELFFFEHSALGFDTYLVRILDMLRTTKFRFGPSQKRAPKPCCSSASFIPTLRDYITSTLVLKGSSGYAQLACFSKKVTRESNCGKVRAKRNLRDLPKAITYWSSVAVQILYCGLELMRIFQNSIFKNRTPSPS</sequence>
<name>A0ACB6RG86_9PLEO</name>
<comment type="caution">
    <text evidence="1">The sequence shown here is derived from an EMBL/GenBank/DDBJ whole genome shotgun (WGS) entry which is preliminary data.</text>
</comment>
<gene>
    <name evidence="1" type="ORF">BDR25DRAFT_348536</name>
</gene>
<keyword evidence="2" id="KW-1185">Reference proteome</keyword>
<evidence type="ECO:0000313" key="1">
    <source>
        <dbReference type="EMBL" id="KAF2478269.1"/>
    </source>
</evidence>
<accession>A0ACB6RG86</accession>
<organism evidence="1 2">
    <name type="scientific">Lindgomyces ingoldianus</name>
    <dbReference type="NCBI Taxonomy" id="673940"/>
    <lineage>
        <taxon>Eukaryota</taxon>
        <taxon>Fungi</taxon>
        <taxon>Dikarya</taxon>
        <taxon>Ascomycota</taxon>
        <taxon>Pezizomycotina</taxon>
        <taxon>Dothideomycetes</taxon>
        <taxon>Pleosporomycetidae</taxon>
        <taxon>Pleosporales</taxon>
        <taxon>Lindgomycetaceae</taxon>
        <taxon>Lindgomyces</taxon>
    </lineage>
</organism>
<reference evidence="1" key="1">
    <citation type="journal article" date="2020" name="Stud. Mycol.">
        <title>101 Dothideomycetes genomes: a test case for predicting lifestyles and emergence of pathogens.</title>
        <authorList>
            <person name="Haridas S."/>
            <person name="Albert R."/>
            <person name="Binder M."/>
            <person name="Bloem J."/>
            <person name="Labutti K."/>
            <person name="Salamov A."/>
            <person name="Andreopoulos B."/>
            <person name="Baker S."/>
            <person name="Barry K."/>
            <person name="Bills G."/>
            <person name="Bluhm B."/>
            <person name="Cannon C."/>
            <person name="Castanera R."/>
            <person name="Culley D."/>
            <person name="Daum C."/>
            <person name="Ezra D."/>
            <person name="Gonzalez J."/>
            <person name="Henrissat B."/>
            <person name="Kuo A."/>
            <person name="Liang C."/>
            <person name="Lipzen A."/>
            <person name="Lutzoni F."/>
            <person name="Magnuson J."/>
            <person name="Mondo S."/>
            <person name="Nolan M."/>
            <person name="Ohm R."/>
            <person name="Pangilinan J."/>
            <person name="Park H.-J."/>
            <person name="Ramirez L."/>
            <person name="Alfaro M."/>
            <person name="Sun H."/>
            <person name="Tritt A."/>
            <person name="Yoshinaga Y."/>
            <person name="Zwiers L.-H."/>
            <person name="Turgeon B."/>
            <person name="Goodwin S."/>
            <person name="Spatafora J."/>
            <person name="Crous P."/>
            <person name="Grigoriev I."/>
        </authorList>
    </citation>
    <scope>NUCLEOTIDE SEQUENCE</scope>
    <source>
        <strain evidence="1">ATCC 200398</strain>
    </source>
</reference>
<dbReference type="Proteomes" id="UP000799755">
    <property type="component" value="Unassembled WGS sequence"/>
</dbReference>
<evidence type="ECO:0000313" key="2">
    <source>
        <dbReference type="Proteomes" id="UP000799755"/>
    </source>
</evidence>
<proteinExistence type="predicted"/>
<protein>
    <submittedName>
        <fullName evidence="1">Uncharacterized protein</fullName>
    </submittedName>
</protein>